<dbReference type="NCBIfam" id="TIGR00430">
    <property type="entry name" value="Q_tRNA_tgt"/>
    <property type="match status" value="1"/>
</dbReference>
<feature type="region of interest" description="RNA binding" evidence="4">
    <location>
        <begin position="252"/>
        <end position="258"/>
    </location>
</feature>
<proteinExistence type="inferred from homology"/>
<dbReference type="GO" id="GO:0008616">
    <property type="term" value="P:tRNA queuosine(34) biosynthetic process"/>
    <property type="evidence" value="ECO:0007669"/>
    <property type="project" value="UniProtKB-UniRule"/>
</dbReference>
<feature type="active site" description="Proton acceptor" evidence="4">
    <location>
        <position position="92"/>
    </location>
</feature>
<feature type="region of interest" description="RNA binding; important for wobble base 34 recognition" evidence="4">
    <location>
        <begin position="276"/>
        <end position="280"/>
    </location>
</feature>
<gene>
    <name evidence="4" type="primary">tgt</name>
    <name evidence="6" type="ORF">SAMN05920897_102173</name>
</gene>
<comment type="similarity">
    <text evidence="4">Belongs to the queuine tRNA-ribosyltransferase family.</text>
</comment>
<sequence>MKIFTIDANDKNCAARTGTLLLPHGPVSTPAFMPVGTAGTVKAVDHDQLHQMGYRLILANTYHLFLRPGMDTIGSFGGLHTFSSWNHNILTDSGGYQIFSLAPFRKITDEGASFRSHLDGSRHLLTPERTVDIQVTIGSDIQMVLDVCTGPEIDHRAALEALTTTTTWAARARRRWEEQQEESGYAGALFGIVQGNFFPDLRTQAVQRTEELDFPGLALGGLSVGEPFSTYCDILAHTAPQLPREKPRYVMGIGTPEYILAAIEQGIDMFDCVFPTRAARTGTLFTTDGRINFKSARYARTMDSPDRQIDSFGGRQYSLGYLRHLTKSNEILGCMLAAQHNLRFMKWLVDQSARAIREGTFLSFKKDFLERYTEGTKAAREASSP</sequence>
<protein>
    <recommendedName>
        <fullName evidence="4">Queuine tRNA-ribosyltransferase</fullName>
        <ecNumber evidence="4">2.4.2.29</ecNumber>
    </recommendedName>
    <alternativeName>
        <fullName evidence="4">Guanine insertion enzyme</fullName>
    </alternativeName>
    <alternativeName>
        <fullName evidence="4">tRNA-guanine transglycosylase</fullName>
    </alternativeName>
</protein>
<evidence type="ECO:0000259" key="5">
    <source>
        <dbReference type="Pfam" id="PF01702"/>
    </source>
</evidence>
<dbReference type="GO" id="GO:0005829">
    <property type="term" value="C:cytosol"/>
    <property type="evidence" value="ECO:0007669"/>
    <property type="project" value="TreeGrafter"/>
</dbReference>
<comment type="function">
    <text evidence="4">Catalyzes the base-exchange of a guanine (G) residue with the queuine precursor 7-aminomethyl-7-deazaguanine (PreQ1) at position 34 (anticodon wobble position) in tRNAs with GU(N) anticodons (tRNA-Asp, -Asn, -His and -Tyr). Catalysis occurs through a double-displacement mechanism. The nucleophile active site attacks the C1' of nucleotide 34 to detach the guanine base from the RNA, forming a covalent enzyme-RNA intermediate. The proton acceptor active site deprotonates the incoming PreQ1, allowing a nucleophilic attack on the C1' of the ribose to form the product. After dissociation, two additional enzymatic reactions on the tRNA convert PreQ1 to queuine (Q), resulting in the hypermodified nucleoside queuosine (7-(((4,5-cis-dihydroxy-2-cyclopenten-1-yl)amino)methyl)-7-deazaguanosine).</text>
</comment>
<feature type="binding site" evidence="4">
    <location>
        <position position="146"/>
    </location>
    <ligand>
        <name>substrate</name>
    </ligand>
</feature>
<feature type="binding site" evidence="4">
    <location>
        <position position="194"/>
    </location>
    <ligand>
        <name>substrate</name>
    </ligand>
</feature>
<dbReference type="SUPFAM" id="SSF51713">
    <property type="entry name" value="tRNA-guanine transglycosylase"/>
    <property type="match status" value="1"/>
</dbReference>
<dbReference type="PANTHER" id="PTHR46499:SF1">
    <property type="entry name" value="QUEUINE TRNA-RIBOSYLTRANSFERASE"/>
    <property type="match status" value="1"/>
</dbReference>
<dbReference type="RefSeq" id="WP_076487712.1">
    <property type="nucleotide sequence ID" value="NZ_FTMS01000002.1"/>
</dbReference>
<evidence type="ECO:0000256" key="3">
    <source>
        <dbReference type="ARBA" id="ARBA00022694"/>
    </source>
</evidence>
<dbReference type="Gene3D" id="3.20.20.105">
    <property type="entry name" value="Queuine tRNA-ribosyltransferase-like"/>
    <property type="match status" value="1"/>
</dbReference>
<evidence type="ECO:0000256" key="2">
    <source>
        <dbReference type="ARBA" id="ARBA00022679"/>
    </source>
</evidence>
<dbReference type="GO" id="GO:0008479">
    <property type="term" value="F:tRNA-guanosine(34) queuine transglycosylase activity"/>
    <property type="evidence" value="ECO:0007669"/>
    <property type="project" value="UniProtKB-UniRule"/>
</dbReference>
<reference evidence="6 7" key="1">
    <citation type="submission" date="2017-01" db="EMBL/GenBank/DDBJ databases">
        <authorList>
            <person name="Mah S.A."/>
            <person name="Swanson W.J."/>
            <person name="Moy G.W."/>
            <person name="Vacquier V.D."/>
        </authorList>
    </citation>
    <scope>NUCLEOTIDE SEQUENCE [LARGE SCALE GENOMIC DNA]</scope>
    <source>
        <strain evidence="6 7">ASpG1</strain>
    </source>
</reference>
<accession>A0A1N6P856</accession>
<evidence type="ECO:0000313" key="6">
    <source>
        <dbReference type="EMBL" id="SIQ00447.1"/>
    </source>
</evidence>
<feature type="binding site" evidence="4">
    <location>
        <begin position="92"/>
        <end position="96"/>
    </location>
    <ligand>
        <name>substrate</name>
    </ligand>
</feature>
<evidence type="ECO:0000313" key="7">
    <source>
        <dbReference type="Proteomes" id="UP000186400"/>
    </source>
</evidence>
<dbReference type="InterPro" id="IPR036511">
    <property type="entry name" value="TGT-like_sf"/>
</dbReference>
<comment type="pathway">
    <text evidence="4">tRNA modification; tRNA-queuosine biosynthesis.</text>
</comment>
<comment type="caution">
    <text evidence="4">Lacks conserved residue(s) required for the propagation of feature annotation.</text>
</comment>
<keyword evidence="1 4" id="KW-0328">Glycosyltransferase</keyword>
<dbReference type="NCBIfam" id="TIGR00449">
    <property type="entry name" value="tgt_general"/>
    <property type="match status" value="1"/>
</dbReference>
<dbReference type="EC" id="2.4.2.29" evidence="4"/>
<feature type="active site" description="Nucleophile" evidence="4">
    <location>
        <position position="271"/>
    </location>
</feature>
<dbReference type="HAMAP" id="MF_00168">
    <property type="entry name" value="Q_tRNA_Tgt"/>
    <property type="match status" value="1"/>
</dbReference>
<feature type="domain" description="tRNA-guanine(15) transglycosylase-like" evidence="5">
    <location>
        <begin position="14"/>
        <end position="373"/>
    </location>
</feature>
<dbReference type="UniPathway" id="UPA00392"/>
<evidence type="ECO:0000256" key="4">
    <source>
        <dbReference type="HAMAP-Rule" id="MF_00168"/>
    </source>
</evidence>
<organism evidence="6 7">
    <name type="scientific">Alkalispirochaeta americana</name>
    <dbReference type="NCBI Taxonomy" id="159291"/>
    <lineage>
        <taxon>Bacteria</taxon>
        <taxon>Pseudomonadati</taxon>
        <taxon>Spirochaetota</taxon>
        <taxon>Spirochaetia</taxon>
        <taxon>Spirochaetales</taxon>
        <taxon>Spirochaetaceae</taxon>
        <taxon>Alkalispirochaeta</taxon>
    </lineage>
</organism>
<dbReference type="EMBL" id="FTMS01000002">
    <property type="protein sequence ID" value="SIQ00447.1"/>
    <property type="molecule type" value="Genomic_DNA"/>
</dbReference>
<dbReference type="Proteomes" id="UP000186400">
    <property type="component" value="Unassembled WGS sequence"/>
</dbReference>
<dbReference type="PANTHER" id="PTHR46499">
    <property type="entry name" value="QUEUINE TRNA-RIBOSYLTRANSFERASE"/>
    <property type="match status" value="1"/>
</dbReference>
<comment type="subunit">
    <text evidence="4">Homodimer. Within each dimer, one monomer is responsible for RNA recognition and catalysis, while the other monomer binds to the replacement base PreQ1.</text>
</comment>
<evidence type="ECO:0000256" key="1">
    <source>
        <dbReference type="ARBA" id="ARBA00022676"/>
    </source>
</evidence>
<dbReference type="OrthoDB" id="9805417at2"/>
<dbReference type="Pfam" id="PF01702">
    <property type="entry name" value="TGT"/>
    <property type="match status" value="1"/>
</dbReference>
<dbReference type="AlphaFoldDB" id="A0A1N6P856"/>
<name>A0A1N6P856_9SPIO</name>
<dbReference type="InterPro" id="IPR050076">
    <property type="entry name" value="ArchSynthase1/Queuine_TRR"/>
</dbReference>
<keyword evidence="3 4" id="KW-0819">tRNA processing</keyword>
<feature type="binding site" evidence="4">
    <location>
        <position position="221"/>
    </location>
    <ligand>
        <name>substrate</name>
    </ligand>
</feature>
<dbReference type="InterPro" id="IPR002616">
    <property type="entry name" value="tRNA_ribo_trans-like"/>
</dbReference>
<keyword evidence="4" id="KW-0671">Queuosine biosynthesis</keyword>
<comment type="catalytic activity">
    <reaction evidence="4">
        <text>7-aminomethyl-7-carbaguanine + guanosine(34) in tRNA = 7-aminomethyl-7-carbaguanosine(34) in tRNA + guanine</text>
        <dbReference type="Rhea" id="RHEA:24104"/>
        <dbReference type="Rhea" id="RHEA-COMP:10341"/>
        <dbReference type="Rhea" id="RHEA-COMP:10342"/>
        <dbReference type="ChEBI" id="CHEBI:16235"/>
        <dbReference type="ChEBI" id="CHEBI:58703"/>
        <dbReference type="ChEBI" id="CHEBI:74269"/>
        <dbReference type="ChEBI" id="CHEBI:82833"/>
        <dbReference type="EC" id="2.4.2.29"/>
    </reaction>
</comment>
<keyword evidence="7" id="KW-1185">Reference proteome</keyword>
<keyword evidence="2 4" id="KW-0808">Transferase</keyword>
<dbReference type="InterPro" id="IPR004803">
    <property type="entry name" value="TGT"/>
</dbReference>
<dbReference type="STRING" id="159291.SAMN05920897_102173"/>